<gene>
    <name evidence="6" type="ORF">Taro_027709</name>
</gene>
<evidence type="ECO:0000313" key="7">
    <source>
        <dbReference type="Proteomes" id="UP000652761"/>
    </source>
</evidence>
<name>A0A843VV30_COLES</name>
<accession>A0A843VV30</accession>
<dbReference type="SUPFAM" id="SSF51110">
    <property type="entry name" value="alpha-D-mannose-specific plant lectins"/>
    <property type="match status" value="1"/>
</dbReference>
<keyword evidence="1" id="KW-0348">Hemagglutinin</keyword>
<dbReference type="Gene3D" id="2.90.10.10">
    <property type="entry name" value="Bulb-type lectin domain"/>
    <property type="match status" value="1"/>
</dbReference>
<dbReference type="EMBL" id="NMUH01001745">
    <property type="protein sequence ID" value="MQL95039.1"/>
    <property type="molecule type" value="Genomic_DNA"/>
</dbReference>
<feature type="domain" description="Bulb-type lectin" evidence="5">
    <location>
        <begin position="28"/>
        <end position="165"/>
    </location>
</feature>
<comment type="caution">
    <text evidence="6">The sequence shown here is derived from an EMBL/GenBank/DDBJ whole genome shotgun (WGS) entry which is preliminary data.</text>
</comment>
<dbReference type="Pfam" id="PF01453">
    <property type="entry name" value="B_lectin"/>
    <property type="match status" value="1"/>
</dbReference>
<sequence length="431" mass="47152">MAAPPSTLLLFLFLFPLFSCAAAATKALDTVPANQTFKYVNQGEYGEYSNEYDATYRPMLIGTSPFQLMWYNTTPNQYYVALRMGTVRSESVRRWVWEANRGRPVGEGATLTFAADGNLVLAEADGTVAWSTNTANKGVVGLDVLANGNIVLYDRKRGFLWQSFEHHTDNLLVGQSLTLGKKLVSRRSLVDGSPGIYSFVAANGGPAMFVDASPKPLPYFNYSDLTLGYGQAKGAIKFECSSTNGGVSYELRLNGRVLAVTKYDSTLSFLRLEPDGDLAIYSYDDRVDYQAWQMTFTLFSPDNYLSACYKPSKCGGLGLCDEEMCVGCPTAKGVTGWSRAGCAAPPRRGTCRAGGNSSSYYKVVGVESFLSRYTAGEGAVKVGECRRRCNMDCNCLGFLYWEETSQCWLAPVLGTLNKVSSTSHVIYIKSS</sequence>
<evidence type="ECO:0000256" key="2">
    <source>
        <dbReference type="ARBA" id="ARBA00022737"/>
    </source>
</evidence>
<dbReference type="InterPro" id="IPR001480">
    <property type="entry name" value="Bulb-type_lectin_dom"/>
</dbReference>
<dbReference type="PANTHER" id="PTHR32444">
    <property type="entry name" value="BULB-TYPE LECTIN DOMAIN-CONTAINING PROTEIN"/>
    <property type="match status" value="1"/>
</dbReference>
<feature type="signal peptide" evidence="4">
    <location>
        <begin position="1"/>
        <end position="23"/>
    </location>
</feature>
<dbReference type="PROSITE" id="PS50927">
    <property type="entry name" value="BULB_LECTIN"/>
    <property type="match status" value="1"/>
</dbReference>
<dbReference type="PANTHER" id="PTHR32444:SF10">
    <property type="entry name" value="CURCULIN-LIKE (MANNOSE-BINDING) LECTIN FAMILY PROTEIN-RELATED"/>
    <property type="match status" value="1"/>
</dbReference>
<dbReference type="InterPro" id="IPR035446">
    <property type="entry name" value="SLSG/EP1"/>
</dbReference>
<evidence type="ECO:0000259" key="5">
    <source>
        <dbReference type="PROSITE" id="PS50927"/>
    </source>
</evidence>
<dbReference type="GO" id="GO:0051707">
    <property type="term" value="P:response to other organism"/>
    <property type="evidence" value="ECO:0007669"/>
    <property type="project" value="UniProtKB-ARBA"/>
</dbReference>
<reference evidence="6" key="1">
    <citation type="submission" date="2017-07" db="EMBL/GenBank/DDBJ databases">
        <title>Taro Niue Genome Assembly and Annotation.</title>
        <authorList>
            <person name="Atibalentja N."/>
            <person name="Keating K."/>
            <person name="Fields C.J."/>
        </authorList>
    </citation>
    <scope>NUCLEOTIDE SEQUENCE</scope>
    <source>
        <strain evidence="6">Niue_2</strain>
        <tissue evidence="6">Leaf</tissue>
    </source>
</reference>
<evidence type="ECO:0000256" key="3">
    <source>
        <dbReference type="ARBA" id="ARBA00023035"/>
    </source>
</evidence>
<keyword evidence="4" id="KW-0732">Signal</keyword>
<evidence type="ECO:0000256" key="4">
    <source>
        <dbReference type="SAM" id="SignalP"/>
    </source>
</evidence>
<dbReference type="OrthoDB" id="1884773at2759"/>
<dbReference type="AlphaFoldDB" id="A0A843VV30"/>
<keyword evidence="3" id="KW-0430">Lectin</keyword>
<evidence type="ECO:0000313" key="6">
    <source>
        <dbReference type="EMBL" id="MQL95039.1"/>
    </source>
</evidence>
<evidence type="ECO:0000256" key="1">
    <source>
        <dbReference type="ARBA" id="ARBA00022546"/>
    </source>
</evidence>
<dbReference type="CDD" id="cd00028">
    <property type="entry name" value="B_lectin"/>
    <property type="match status" value="1"/>
</dbReference>
<protein>
    <recommendedName>
        <fullName evidence="5">Bulb-type lectin domain-containing protein</fullName>
    </recommendedName>
</protein>
<keyword evidence="7" id="KW-1185">Reference proteome</keyword>
<dbReference type="GO" id="GO:0005537">
    <property type="term" value="F:D-mannose binding"/>
    <property type="evidence" value="ECO:0007669"/>
    <property type="project" value="UniProtKB-KW"/>
</dbReference>
<dbReference type="SUPFAM" id="SSF57414">
    <property type="entry name" value="Hairpin loop containing domain-like"/>
    <property type="match status" value="1"/>
</dbReference>
<proteinExistence type="predicted"/>
<keyword evidence="2" id="KW-0677">Repeat</keyword>
<organism evidence="6 7">
    <name type="scientific">Colocasia esculenta</name>
    <name type="common">Wild taro</name>
    <name type="synonym">Arum esculentum</name>
    <dbReference type="NCBI Taxonomy" id="4460"/>
    <lineage>
        <taxon>Eukaryota</taxon>
        <taxon>Viridiplantae</taxon>
        <taxon>Streptophyta</taxon>
        <taxon>Embryophyta</taxon>
        <taxon>Tracheophyta</taxon>
        <taxon>Spermatophyta</taxon>
        <taxon>Magnoliopsida</taxon>
        <taxon>Liliopsida</taxon>
        <taxon>Araceae</taxon>
        <taxon>Aroideae</taxon>
        <taxon>Colocasieae</taxon>
        <taxon>Colocasia</taxon>
    </lineage>
</organism>
<keyword evidence="3" id="KW-0465">Mannose-binding</keyword>
<dbReference type="PIRSF" id="PIRSF002686">
    <property type="entry name" value="SLG"/>
    <property type="match status" value="1"/>
</dbReference>
<dbReference type="Proteomes" id="UP000652761">
    <property type="component" value="Unassembled WGS sequence"/>
</dbReference>
<feature type="chain" id="PRO_5032728407" description="Bulb-type lectin domain-containing protein" evidence="4">
    <location>
        <begin position="24"/>
        <end position="431"/>
    </location>
</feature>
<dbReference type="SMART" id="SM00108">
    <property type="entry name" value="B_lectin"/>
    <property type="match status" value="1"/>
</dbReference>
<dbReference type="InterPro" id="IPR036426">
    <property type="entry name" value="Bulb-type_lectin_dom_sf"/>
</dbReference>